<dbReference type="AlphaFoldDB" id="A0A1W0A962"/>
<keyword evidence="1" id="KW-1133">Transmembrane helix</keyword>
<name>A0A1W0A962_9STRA</name>
<comment type="caution">
    <text evidence="2">The sequence shown here is derived from an EMBL/GenBank/DDBJ whole genome shotgun (WGS) entry which is preliminary data.</text>
</comment>
<gene>
    <name evidence="2" type="ORF">THRCLA_01282</name>
</gene>
<feature type="transmembrane region" description="Helical" evidence="1">
    <location>
        <begin position="12"/>
        <end position="31"/>
    </location>
</feature>
<evidence type="ECO:0000313" key="3">
    <source>
        <dbReference type="Proteomes" id="UP000243217"/>
    </source>
</evidence>
<protein>
    <recommendedName>
        <fullName evidence="4">Ion transport domain-containing protein</fullName>
    </recommendedName>
</protein>
<evidence type="ECO:0000313" key="2">
    <source>
        <dbReference type="EMBL" id="OQS06711.1"/>
    </source>
</evidence>
<feature type="transmembrane region" description="Helical" evidence="1">
    <location>
        <begin position="92"/>
        <end position="112"/>
    </location>
</feature>
<feature type="transmembrane region" description="Helical" evidence="1">
    <location>
        <begin position="67"/>
        <end position="86"/>
    </location>
</feature>
<sequence>MKWEIFGKRYYVQELLAYLLLLMCMTLSATLSQNSSFTFQLHVWLYLGFCLLISSCRVQLFTIDKRLITMLVVVAVAVLEYSFVAMQLPLVSLWKCLFDGILFFLYALAFFIRIKVLEFLGEPVIRSCDYANVAECDCAIYSQDIWKKQSTSYLLVYGCLELYVPTFNELSQMANITLCFFLWILGIQYLEVNGTAGYLIPMIRGMVDEVYQLYHILCSISSVHFFTDLQQHFFILLGQFGLEPFESLKSKTSYVIGYILLASNCFIVIVLELNILVAMMTNSIDENKAKLNAKYLLVLHAA</sequence>
<feature type="transmembrane region" description="Helical" evidence="1">
    <location>
        <begin position="43"/>
        <end position="60"/>
    </location>
</feature>
<dbReference type="EMBL" id="JNBS01000316">
    <property type="protein sequence ID" value="OQS06711.1"/>
    <property type="molecule type" value="Genomic_DNA"/>
</dbReference>
<feature type="transmembrane region" description="Helical" evidence="1">
    <location>
        <begin position="213"/>
        <end position="235"/>
    </location>
</feature>
<organism evidence="2 3">
    <name type="scientific">Thraustotheca clavata</name>
    <dbReference type="NCBI Taxonomy" id="74557"/>
    <lineage>
        <taxon>Eukaryota</taxon>
        <taxon>Sar</taxon>
        <taxon>Stramenopiles</taxon>
        <taxon>Oomycota</taxon>
        <taxon>Saprolegniomycetes</taxon>
        <taxon>Saprolegniales</taxon>
        <taxon>Achlyaceae</taxon>
        <taxon>Thraustotheca</taxon>
    </lineage>
</organism>
<evidence type="ECO:0008006" key="4">
    <source>
        <dbReference type="Google" id="ProtNLM"/>
    </source>
</evidence>
<keyword evidence="1" id="KW-0472">Membrane</keyword>
<keyword evidence="3" id="KW-1185">Reference proteome</keyword>
<proteinExistence type="predicted"/>
<accession>A0A1W0A962</accession>
<keyword evidence="1" id="KW-0812">Transmembrane</keyword>
<feature type="transmembrane region" description="Helical" evidence="1">
    <location>
        <begin position="255"/>
        <end position="280"/>
    </location>
</feature>
<feature type="transmembrane region" description="Helical" evidence="1">
    <location>
        <begin position="173"/>
        <end position="192"/>
    </location>
</feature>
<dbReference type="Proteomes" id="UP000243217">
    <property type="component" value="Unassembled WGS sequence"/>
</dbReference>
<dbReference type="OrthoDB" id="533508at2759"/>
<evidence type="ECO:0000256" key="1">
    <source>
        <dbReference type="SAM" id="Phobius"/>
    </source>
</evidence>
<reference evidence="2 3" key="1">
    <citation type="journal article" date="2014" name="Genome Biol. Evol.">
        <title>The secreted proteins of Achlya hypogyna and Thraustotheca clavata identify the ancestral oomycete secretome and reveal gene acquisitions by horizontal gene transfer.</title>
        <authorList>
            <person name="Misner I."/>
            <person name="Blouin N."/>
            <person name="Leonard G."/>
            <person name="Richards T.A."/>
            <person name="Lane C.E."/>
        </authorList>
    </citation>
    <scope>NUCLEOTIDE SEQUENCE [LARGE SCALE GENOMIC DNA]</scope>
    <source>
        <strain evidence="2 3">ATCC 34112</strain>
    </source>
</reference>